<dbReference type="EMBL" id="VUAA01000038">
    <property type="protein sequence ID" value="KAA1252798.1"/>
    <property type="molecule type" value="Genomic_DNA"/>
</dbReference>
<accession>A0A5Q6PD56</accession>
<reference evidence="1 2" key="1">
    <citation type="submission" date="2019-09" db="EMBL/GenBank/DDBJ databases">
        <authorList>
            <person name="Kritzky A."/>
            <person name="Schelkanova E.Y."/>
            <person name="Alkhova Z.V."/>
            <person name="Smirnova N.I."/>
        </authorList>
    </citation>
    <scope>NUCLEOTIDE SEQUENCE [LARGE SCALE GENOMIC DNA]</scope>
    <source>
        <strain evidence="1 2">M1526</strain>
    </source>
</reference>
<name>A0A5Q6PD56_VIBCL</name>
<evidence type="ECO:0000313" key="2">
    <source>
        <dbReference type="Proteomes" id="UP000323225"/>
    </source>
</evidence>
<gene>
    <name evidence="1" type="ORF">F0M16_20925</name>
</gene>
<dbReference type="AlphaFoldDB" id="A0A5Q6PD56"/>
<organism evidence="1 2">
    <name type="scientific">Vibrio cholerae</name>
    <dbReference type="NCBI Taxonomy" id="666"/>
    <lineage>
        <taxon>Bacteria</taxon>
        <taxon>Pseudomonadati</taxon>
        <taxon>Pseudomonadota</taxon>
        <taxon>Gammaproteobacteria</taxon>
        <taxon>Vibrionales</taxon>
        <taxon>Vibrionaceae</taxon>
        <taxon>Vibrio</taxon>
    </lineage>
</organism>
<comment type="caution">
    <text evidence="1">The sequence shown here is derived from an EMBL/GenBank/DDBJ whole genome shotgun (WGS) entry which is preliminary data.</text>
</comment>
<dbReference type="Proteomes" id="UP000323225">
    <property type="component" value="Unassembled WGS sequence"/>
</dbReference>
<protein>
    <submittedName>
        <fullName evidence="1">Uncharacterized protein</fullName>
    </submittedName>
</protein>
<proteinExistence type="predicted"/>
<sequence>MTKESNLSKFALYALSELQKYVTKREWNDSSSLAYKLVAKANSDKDFANKLELYLQLRVDNPTVYLRELCDIVLNTEDSYFKSLKIGNAVDGLDSAYLCFSQRVGNGHQDVEEQVLGSRVNAKETVDILNSLGHLTAEQTDALETRNRNLRLINVAHGNKHVYLTVCTTSATYWLSSTDMAPIGSARFISHDVAEYKEDLERFFDFILLRS</sequence>
<evidence type="ECO:0000313" key="1">
    <source>
        <dbReference type="EMBL" id="KAA1252798.1"/>
    </source>
</evidence>